<protein>
    <recommendedName>
        <fullName evidence="9">Aldo/keto reductase</fullName>
    </recommendedName>
</protein>
<dbReference type="PROSITE" id="PS51658">
    <property type="entry name" value="BFN"/>
    <property type="match status" value="1"/>
</dbReference>
<accession>A0A524RUE8</accession>
<evidence type="ECO:0000256" key="3">
    <source>
        <dbReference type="ARBA" id="ARBA00023014"/>
    </source>
</evidence>
<evidence type="ECO:0000256" key="4">
    <source>
        <dbReference type="SAM" id="MobiDB-lite"/>
    </source>
</evidence>
<dbReference type="PROSITE" id="PS51379">
    <property type="entry name" value="4FE4S_FER_2"/>
    <property type="match status" value="1"/>
</dbReference>
<gene>
    <name evidence="7" type="ORF">ERJ68_03120</name>
</gene>
<dbReference type="Pfam" id="PF02577">
    <property type="entry name" value="BFN_dom"/>
    <property type="match status" value="1"/>
</dbReference>
<dbReference type="InterPro" id="IPR036812">
    <property type="entry name" value="NAD(P)_OxRdtase_dom_sf"/>
</dbReference>
<dbReference type="AlphaFoldDB" id="A0A524RUE8"/>
<dbReference type="SUPFAM" id="SSF51430">
    <property type="entry name" value="NAD(P)-linked oxidoreductase"/>
    <property type="match status" value="1"/>
</dbReference>
<name>A0A524RUE8_9CHRO</name>
<dbReference type="SUPFAM" id="SSF103256">
    <property type="entry name" value="Hypothetical protein TM0160"/>
    <property type="match status" value="1"/>
</dbReference>
<organism evidence="7 8">
    <name type="scientific">Aphanocapsa feldmannii 277cI</name>
    <dbReference type="NCBI Taxonomy" id="2507554"/>
    <lineage>
        <taxon>Bacteria</taxon>
        <taxon>Bacillati</taxon>
        <taxon>Cyanobacteriota</taxon>
        <taxon>Cyanophyceae</taxon>
        <taxon>Oscillatoriophycideae</taxon>
        <taxon>Chroococcales</taxon>
        <taxon>Microcystaceae</taxon>
        <taxon>Aphanocapsa</taxon>
    </lineage>
</organism>
<dbReference type="SUPFAM" id="SSF46548">
    <property type="entry name" value="alpha-helical ferredoxin"/>
    <property type="match status" value="1"/>
</dbReference>
<dbReference type="PROSITE" id="PS00198">
    <property type="entry name" value="4FE4S_FER_1"/>
    <property type="match status" value="1"/>
</dbReference>
<dbReference type="Pfam" id="PF00248">
    <property type="entry name" value="Aldo_ket_red"/>
    <property type="match status" value="1"/>
</dbReference>
<dbReference type="InterPro" id="IPR023210">
    <property type="entry name" value="NADP_OxRdtase_dom"/>
</dbReference>
<dbReference type="GO" id="GO:0051536">
    <property type="term" value="F:iron-sulfur cluster binding"/>
    <property type="evidence" value="ECO:0007669"/>
    <property type="project" value="UniProtKB-KW"/>
</dbReference>
<dbReference type="InterPro" id="IPR003729">
    <property type="entry name" value="Bi_nuclease_dom"/>
</dbReference>
<evidence type="ECO:0000313" key="7">
    <source>
        <dbReference type="EMBL" id="TGH24548.1"/>
    </source>
</evidence>
<dbReference type="EMBL" id="SRMN01000037">
    <property type="protein sequence ID" value="TGH24548.1"/>
    <property type="molecule type" value="Genomic_DNA"/>
</dbReference>
<feature type="domain" description="4Fe-4S ferredoxin-type" evidence="5">
    <location>
        <begin position="519"/>
        <end position="541"/>
    </location>
</feature>
<dbReference type="InterPro" id="IPR053135">
    <property type="entry name" value="AKR2_Oxidoreductase"/>
</dbReference>
<reference evidence="7 8" key="1">
    <citation type="journal article" date="2019" name="mSystems">
        <title>Life at home and on the roam: Genomic adaptions reflect the dual lifestyle of an intracellular, facultative symbiont.</title>
        <authorList>
            <person name="Burgsdorf I."/>
        </authorList>
    </citation>
    <scope>NUCLEOTIDE SEQUENCE [LARGE SCALE GENOMIC DNA]</scope>
    <source>
        <strain evidence="7">277cI</strain>
    </source>
</reference>
<dbReference type="PANTHER" id="PTHR43312">
    <property type="entry name" value="D-THREO-ALDOSE 1-DEHYDROGENASE"/>
    <property type="match status" value="1"/>
</dbReference>
<dbReference type="InterPro" id="IPR036104">
    <property type="entry name" value="BFN_sf"/>
</dbReference>
<dbReference type="PANTHER" id="PTHR43312:SF2">
    <property type="entry name" value="OXIDOREDUCTASE"/>
    <property type="match status" value="1"/>
</dbReference>
<evidence type="ECO:0000259" key="6">
    <source>
        <dbReference type="PROSITE" id="PS51658"/>
    </source>
</evidence>
<comment type="caution">
    <text evidence="7">The sequence shown here is derived from an EMBL/GenBank/DDBJ whole genome shotgun (WGS) entry which is preliminary data.</text>
</comment>
<feature type="compositionally biased region" description="Basic and acidic residues" evidence="4">
    <location>
        <begin position="160"/>
        <end position="174"/>
    </location>
</feature>
<dbReference type="Pfam" id="PF13534">
    <property type="entry name" value="Fer4_17"/>
    <property type="match status" value="1"/>
</dbReference>
<feature type="region of interest" description="Disordered" evidence="4">
    <location>
        <begin position="160"/>
        <end position="198"/>
    </location>
</feature>
<evidence type="ECO:0000313" key="8">
    <source>
        <dbReference type="Proteomes" id="UP000315454"/>
    </source>
</evidence>
<dbReference type="Proteomes" id="UP000315454">
    <property type="component" value="Unassembled WGS sequence"/>
</dbReference>
<evidence type="ECO:0008006" key="9">
    <source>
        <dbReference type="Google" id="ProtNLM"/>
    </source>
</evidence>
<feature type="domain" description="BFN" evidence="6">
    <location>
        <begin position="1"/>
        <end position="133"/>
    </location>
</feature>
<dbReference type="GO" id="GO:0004518">
    <property type="term" value="F:nuclease activity"/>
    <property type="evidence" value="ECO:0007669"/>
    <property type="project" value="InterPro"/>
</dbReference>
<keyword evidence="2" id="KW-0408">Iron</keyword>
<keyword evidence="3" id="KW-0411">Iron-sulfur</keyword>
<dbReference type="InterPro" id="IPR017896">
    <property type="entry name" value="4Fe4S_Fe-S-bd"/>
</dbReference>
<evidence type="ECO:0000256" key="2">
    <source>
        <dbReference type="ARBA" id="ARBA00023004"/>
    </source>
</evidence>
<evidence type="ECO:0000256" key="1">
    <source>
        <dbReference type="ARBA" id="ARBA00022723"/>
    </source>
</evidence>
<evidence type="ECO:0000259" key="5">
    <source>
        <dbReference type="PROSITE" id="PS51379"/>
    </source>
</evidence>
<keyword evidence="1" id="KW-0479">Metal-binding</keyword>
<dbReference type="Gene3D" id="3.20.20.100">
    <property type="entry name" value="NADP-dependent oxidoreductase domain"/>
    <property type="match status" value="1"/>
</dbReference>
<dbReference type="InterPro" id="IPR017900">
    <property type="entry name" value="4Fe4S_Fe_S_CS"/>
</dbReference>
<dbReference type="GO" id="GO:0046872">
    <property type="term" value="F:metal ion binding"/>
    <property type="evidence" value="ECO:0007669"/>
    <property type="project" value="UniProtKB-KW"/>
</dbReference>
<dbReference type="Gene3D" id="3.10.690.10">
    <property type="entry name" value="Bifunctional nuclease domain"/>
    <property type="match status" value="1"/>
</dbReference>
<proteinExistence type="predicted"/>
<sequence length="565" mass="61147">MVEMCITGIALEATSRSPIVLLSDPAGRRQVPIWIDQMQAINILQAMRGKAPPRPMTHDLIMEILKVGHLQLDRVVIHAIENNTFHAVLQLRMDDGSEHALDCRSSDAIALALLSRCGIWMLEEVVSNASMPVDADADAEDTAEFRRFIDQVSPAELIRRAGLDRTAEDSRGDDNGEPDGDSPLMTPPESGGGMDRRPFGSGSAVSIFTLGLMRALDHPGQLRVVLAAALDAGINHLETARAYGPSERYLGLALAELGVARQGVVITTKLLPQGSCAEGLASLREGLARLGVDRVDNLALHGINSPEQLHWALQGAGAELRHAILGEGLAGQVGFSSHGTPELVAAAISSDAFRFCSLHLHLLNQTLLPLAAEALRRGMGVMAISPADKGGQLFAPPQRLVDDCAPFSPLELAYRFLLARGVSTLTLGATGPDDLSLAHRLRRASGPLSAAEQTAVERLPLLQRARLGNSWCGQCRSCLPCPRDLEIPTLLQLRNLHLAHDMEAFARERYAMVGQAGNWFPRIKADQCRHCGDCLPRCPHGLEIPVLLQHTHDLLQAPPRRRLWG</sequence>